<gene>
    <name evidence="2" type="ORF">QN217_10425</name>
</gene>
<dbReference type="Pfam" id="PF13630">
    <property type="entry name" value="SdpI"/>
    <property type="match status" value="1"/>
</dbReference>
<keyword evidence="1" id="KW-1133">Transmembrane helix</keyword>
<protein>
    <submittedName>
        <fullName evidence="2">SdpI family protein</fullName>
    </submittedName>
</protein>
<organism evidence="2">
    <name type="scientific">Bifidobacterium fermentum</name>
    <dbReference type="NCBI Taxonomy" id="3059035"/>
    <lineage>
        <taxon>Bacteria</taxon>
        <taxon>Bacillati</taxon>
        <taxon>Actinomycetota</taxon>
        <taxon>Actinomycetes</taxon>
        <taxon>Bifidobacteriales</taxon>
        <taxon>Bifidobacteriaceae</taxon>
        <taxon>Bifidobacterium</taxon>
    </lineage>
</organism>
<feature type="transmembrane region" description="Helical" evidence="1">
    <location>
        <begin position="83"/>
        <end position="103"/>
    </location>
</feature>
<proteinExistence type="predicted"/>
<dbReference type="EMBL" id="CP129675">
    <property type="protein sequence ID" value="XDS46518.1"/>
    <property type="molecule type" value="Genomic_DNA"/>
</dbReference>
<evidence type="ECO:0000313" key="2">
    <source>
        <dbReference type="EMBL" id="XDS46518.1"/>
    </source>
</evidence>
<dbReference type="InterPro" id="IPR025962">
    <property type="entry name" value="SdpI/YhfL"/>
</dbReference>
<accession>A0AB39UBY5</accession>
<dbReference type="RefSeq" id="WP_369343128.1">
    <property type="nucleotide sequence ID" value="NZ_CP129675.1"/>
</dbReference>
<keyword evidence="1" id="KW-0812">Transmembrane</keyword>
<name>A0AB39UBY5_9BIFI</name>
<keyword evidence="1" id="KW-0472">Membrane</keyword>
<reference evidence="2" key="1">
    <citation type="submission" date="2023-07" db="EMBL/GenBank/DDBJ databases">
        <title>Bifidobacterium aquikefiriaerophilum sp. nov. and Bifidobacterium eccum sp. nov., isolated from water kefir.</title>
        <authorList>
            <person name="Breselge S."/>
            <person name="Bellassi P."/>
            <person name="Barcenilla C."/>
            <person name="Alvarez-Ordonez A."/>
            <person name="Morelli L."/>
            <person name="Cotter P.D."/>
        </authorList>
    </citation>
    <scope>NUCLEOTIDE SEQUENCE</scope>
    <source>
        <strain evidence="2">WK048_4_13</strain>
    </source>
</reference>
<dbReference type="AlphaFoldDB" id="A0AB39UBY5"/>
<evidence type="ECO:0000256" key="1">
    <source>
        <dbReference type="SAM" id="Phobius"/>
    </source>
</evidence>
<feature type="transmembrane region" description="Helical" evidence="1">
    <location>
        <begin position="54"/>
        <end position="74"/>
    </location>
</feature>
<sequence length="114" mass="12755">MSLIVPVVLLVSVPLLRWVGQDPSLRFGLLGYRTSLSRSSEENWHEGNMYAAKVWLYIGIVLVVISLAISFITVRSSLANQSVLLTVMVLVQTLLAVLTIVPVELHLRHFDNQE</sequence>